<dbReference type="PATRIC" id="fig|1330534.3.peg.4039"/>
<accession>U4QWI0</accession>
<keyword evidence="3" id="KW-0732">Signal</keyword>
<dbReference type="PANTHER" id="PTHR35527">
    <property type="entry name" value="CHOLOYLGLYCINE HYDROLASE"/>
    <property type="match status" value="1"/>
</dbReference>
<feature type="compositionally biased region" description="Polar residues" evidence="1">
    <location>
        <begin position="291"/>
        <end position="312"/>
    </location>
</feature>
<dbReference type="RefSeq" id="WP_020817411.1">
    <property type="nucleotide sequence ID" value="NZ_ATAY01000103.1"/>
</dbReference>
<protein>
    <recommendedName>
        <fullName evidence="4">Peptidase C45 hydrolase domain-containing protein</fullName>
    </recommendedName>
</protein>
<evidence type="ECO:0000256" key="2">
    <source>
        <dbReference type="SAM" id="Phobius"/>
    </source>
</evidence>
<feature type="transmembrane region" description="Helical" evidence="2">
    <location>
        <begin position="321"/>
        <end position="342"/>
    </location>
</feature>
<keyword evidence="2" id="KW-0812">Transmembrane</keyword>
<feature type="signal peptide" evidence="3">
    <location>
        <begin position="1"/>
        <end position="25"/>
    </location>
</feature>
<dbReference type="PANTHER" id="PTHR35527:SF2">
    <property type="entry name" value="HYDROLASE"/>
    <property type="match status" value="1"/>
</dbReference>
<evidence type="ECO:0000256" key="3">
    <source>
        <dbReference type="SAM" id="SignalP"/>
    </source>
</evidence>
<dbReference type="InterPro" id="IPR052193">
    <property type="entry name" value="Peptidase_C59"/>
</dbReference>
<keyword evidence="2" id="KW-0472">Membrane</keyword>
<reference evidence="5 6" key="1">
    <citation type="journal article" date="2013" name="Genome Announc.">
        <title>Draft Genome Sequence of the Cellulolytic Bacterium Clostridium papyrosolvens C7 (ATCC 700395).</title>
        <authorList>
            <person name="Zepeda V."/>
            <person name="Dassa B."/>
            <person name="Borovok I."/>
            <person name="Lamed R."/>
            <person name="Bayer E.A."/>
            <person name="Cate J.H."/>
        </authorList>
    </citation>
    <scope>NUCLEOTIDE SEQUENCE [LARGE SCALE GENOMIC DNA]</scope>
    <source>
        <strain evidence="5 6">C7</strain>
    </source>
</reference>
<organism evidence="5 6">
    <name type="scientific">Ruminiclostridium papyrosolvens C7</name>
    <dbReference type="NCBI Taxonomy" id="1330534"/>
    <lineage>
        <taxon>Bacteria</taxon>
        <taxon>Bacillati</taxon>
        <taxon>Bacillota</taxon>
        <taxon>Clostridia</taxon>
        <taxon>Eubacteriales</taxon>
        <taxon>Oscillospiraceae</taxon>
        <taxon>Ruminiclostridium</taxon>
    </lineage>
</organism>
<keyword evidence="2" id="KW-1133">Transmembrane helix</keyword>
<dbReference type="SUPFAM" id="SSF56235">
    <property type="entry name" value="N-terminal nucleophile aminohydrolases (Ntn hydrolases)"/>
    <property type="match status" value="1"/>
</dbReference>
<dbReference type="PROSITE" id="PS51257">
    <property type="entry name" value="PROKAR_LIPOPROTEIN"/>
    <property type="match status" value="1"/>
</dbReference>
<dbReference type="Proteomes" id="UP000016860">
    <property type="component" value="Unassembled WGS sequence"/>
</dbReference>
<proteinExistence type="predicted"/>
<dbReference type="Gene3D" id="3.60.60.10">
    <property type="entry name" value="Penicillin V Acylase, Chain A"/>
    <property type="match status" value="1"/>
</dbReference>
<feature type="region of interest" description="Disordered" evidence="1">
    <location>
        <begin position="287"/>
        <end position="312"/>
    </location>
</feature>
<dbReference type="InterPro" id="IPR029055">
    <property type="entry name" value="Ntn_hydrolases_N"/>
</dbReference>
<name>U4QWI0_9FIRM</name>
<evidence type="ECO:0000313" key="5">
    <source>
        <dbReference type="EMBL" id="EPR07493.1"/>
    </source>
</evidence>
<comment type="caution">
    <text evidence="5">The sequence shown here is derived from an EMBL/GenBank/DDBJ whole genome shotgun (WGS) entry which is preliminary data.</text>
</comment>
<evidence type="ECO:0000313" key="6">
    <source>
        <dbReference type="Proteomes" id="UP000016860"/>
    </source>
</evidence>
<dbReference type="EMBL" id="ATAY01000103">
    <property type="protein sequence ID" value="EPR07493.1"/>
    <property type="molecule type" value="Genomic_DNA"/>
</dbReference>
<feature type="domain" description="Peptidase C45 hydrolase" evidence="4">
    <location>
        <begin position="35"/>
        <end position="175"/>
    </location>
</feature>
<dbReference type="AlphaFoldDB" id="U4QWI0"/>
<dbReference type="Pfam" id="PF03417">
    <property type="entry name" value="AAT"/>
    <property type="match status" value="1"/>
</dbReference>
<feature type="chain" id="PRO_5004653720" description="Peptidase C45 hydrolase domain-containing protein" evidence="3">
    <location>
        <begin position="26"/>
        <end position="348"/>
    </location>
</feature>
<dbReference type="InterPro" id="IPR005079">
    <property type="entry name" value="Peptidase_C45_hydrolase"/>
</dbReference>
<evidence type="ECO:0000256" key="1">
    <source>
        <dbReference type="SAM" id="MobiDB-lite"/>
    </source>
</evidence>
<gene>
    <name evidence="5" type="ORF">L323_20355</name>
</gene>
<sequence>MNFKRLATIFLTLVLMLCLSSSAMACTIFTTELEDGTILAGNNEDYLYSITNYMVVTAPGEDSYGRICFYNSSYVQGGMNEHGLFYDGASCPSTKVPYDSNKKQLDYNLGDIVLAKCTSVEEVEKFFDNYNIPKSFCDHLLFTDSTGASAVFEWMEGKLHIIRKGHNENYQVVTNYWFTDPSLGGYPCDRYNTAVDLLKKQSPSIELCATILDATKQNWGKGGTLYSNIYNLSSKEIYVFSRGVMNTACKIDMEKQFKSMEAGDQKRYDIIKLTFDTKITTGNLVKKNLQETDSTPTPKSGGNTETAAISSTQGNNQNHNGIYWIFGIGIISLIIFAIVKAVKGKIKI</sequence>
<dbReference type="OrthoDB" id="9794717at2"/>
<evidence type="ECO:0000259" key="4">
    <source>
        <dbReference type="Pfam" id="PF03417"/>
    </source>
</evidence>